<dbReference type="GO" id="GO:0005737">
    <property type="term" value="C:cytoplasm"/>
    <property type="evidence" value="ECO:0007669"/>
    <property type="project" value="TreeGrafter"/>
</dbReference>
<proteinExistence type="predicted"/>
<organism evidence="4 5">
    <name type="scientific">Cinara cedri</name>
    <dbReference type="NCBI Taxonomy" id="506608"/>
    <lineage>
        <taxon>Eukaryota</taxon>
        <taxon>Metazoa</taxon>
        <taxon>Ecdysozoa</taxon>
        <taxon>Arthropoda</taxon>
        <taxon>Hexapoda</taxon>
        <taxon>Insecta</taxon>
        <taxon>Pterygota</taxon>
        <taxon>Neoptera</taxon>
        <taxon>Paraneoptera</taxon>
        <taxon>Hemiptera</taxon>
        <taxon>Sternorrhyncha</taxon>
        <taxon>Aphidomorpha</taxon>
        <taxon>Aphidoidea</taxon>
        <taxon>Aphididae</taxon>
        <taxon>Lachninae</taxon>
        <taxon>Cinara</taxon>
    </lineage>
</organism>
<dbReference type="SUPFAM" id="SSF50729">
    <property type="entry name" value="PH domain-like"/>
    <property type="match status" value="1"/>
</dbReference>
<evidence type="ECO:0000259" key="3">
    <source>
        <dbReference type="PROSITE" id="PS01179"/>
    </source>
</evidence>
<dbReference type="InterPro" id="IPR016698">
    <property type="entry name" value="Numb/numb-like"/>
</dbReference>
<dbReference type="Pfam" id="PF00640">
    <property type="entry name" value="PID"/>
    <property type="match status" value="1"/>
</dbReference>
<dbReference type="Gene3D" id="2.30.29.30">
    <property type="entry name" value="Pleckstrin-homology domain (PH domain)/Phosphotyrosine-binding domain (PTB)"/>
    <property type="match status" value="1"/>
</dbReference>
<sequence length="181" mass="20949">MLSLIPNYSGSNYRAIIDNCPINRWPQDEINILDGNCSFCVDYLGCVEVSEPTNSQICCESFAKLYREFETGICHANPSVLWITGYELRVVEKKSKNLVLAQIMENVLFCATTTHNSDQLFYTCRDTYNDRWLCYLFVVKRNMSDRLCKAIGFAFRMCERRKIIREGLETNMTTKNNRSTG</sequence>
<evidence type="ECO:0000313" key="4">
    <source>
        <dbReference type="EMBL" id="VVC45489.1"/>
    </source>
</evidence>
<dbReference type="OrthoDB" id="10070446at2759"/>
<evidence type="ECO:0000313" key="5">
    <source>
        <dbReference type="Proteomes" id="UP000325440"/>
    </source>
</evidence>
<gene>
    <name evidence="4" type="ORF">CINCED_3A022812</name>
</gene>
<dbReference type="Proteomes" id="UP000325440">
    <property type="component" value="Unassembled WGS sequence"/>
</dbReference>
<dbReference type="InterPro" id="IPR006020">
    <property type="entry name" value="PTB/PI_dom"/>
</dbReference>
<keyword evidence="2" id="KW-0597">Phosphoprotein</keyword>
<dbReference type="PROSITE" id="PS01179">
    <property type="entry name" value="PID"/>
    <property type="match status" value="1"/>
</dbReference>
<dbReference type="PANTHER" id="PTHR47368:SF2">
    <property type="entry name" value="PID DOMAIN-CONTAINING PROTEIN"/>
    <property type="match status" value="1"/>
</dbReference>
<feature type="domain" description="PID" evidence="3">
    <location>
        <begin position="37"/>
        <end position="162"/>
    </location>
</feature>
<keyword evidence="1" id="KW-0217">Developmental protein</keyword>
<evidence type="ECO:0000256" key="2">
    <source>
        <dbReference type="ARBA" id="ARBA00022553"/>
    </source>
</evidence>
<name>A0A5E4NS16_9HEMI</name>
<dbReference type="AlphaFoldDB" id="A0A5E4NS16"/>
<accession>A0A5E4NS16</accession>
<dbReference type="PANTHER" id="PTHR47368">
    <property type="entry name" value="NUMB"/>
    <property type="match status" value="1"/>
</dbReference>
<dbReference type="InterPro" id="IPR011993">
    <property type="entry name" value="PH-like_dom_sf"/>
</dbReference>
<dbReference type="SMART" id="SM00462">
    <property type="entry name" value="PTB"/>
    <property type="match status" value="1"/>
</dbReference>
<dbReference type="EMBL" id="CABPRJ010002404">
    <property type="protein sequence ID" value="VVC45489.1"/>
    <property type="molecule type" value="Genomic_DNA"/>
</dbReference>
<evidence type="ECO:0000256" key="1">
    <source>
        <dbReference type="ARBA" id="ARBA00022473"/>
    </source>
</evidence>
<keyword evidence="5" id="KW-1185">Reference proteome</keyword>
<reference evidence="4 5" key="1">
    <citation type="submission" date="2019-08" db="EMBL/GenBank/DDBJ databases">
        <authorList>
            <person name="Alioto T."/>
            <person name="Alioto T."/>
            <person name="Gomez Garrido J."/>
        </authorList>
    </citation>
    <scope>NUCLEOTIDE SEQUENCE [LARGE SCALE GENOMIC DNA]</scope>
</reference>
<protein>
    <submittedName>
        <fullName evidence="4">PTB/PI domain,PH domain-like</fullName>
    </submittedName>
</protein>